<keyword evidence="8" id="KW-1185">Reference proteome</keyword>
<organism evidence="7 8">
    <name type="scientific">Paractinoplanes rishiriensis</name>
    <dbReference type="NCBI Taxonomy" id="1050105"/>
    <lineage>
        <taxon>Bacteria</taxon>
        <taxon>Bacillati</taxon>
        <taxon>Actinomycetota</taxon>
        <taxon>Actinomycetes</taxon>
        <taxon>Micromonosporales</taxon>
        <taxon>Micromonosporaceae</taxon>
        <taxon>Paractinoplanes</taxon>
    </lineage>
</organism>
<dbReference type="InterPro" id="IPR038418">
    <property type="entry name" value="6-PTP_synth/QueD_sf"/>
</dbReference>
<comment type="catalytic activity">
    <reaction evidence="6">
        <text>7,8-dihydroneopterin 3'-triphosphate + H2O = 6-carboxy-5,6,7,8-tetrahydropterin + triphosphate + acetaldehyde + 2 H(+)</text>
        <dbReference type="Rhea" id="RHEA:27966"/>
        <dbReference type="ChEBI" id="CHEBI:15343"/>
        <dbReference type="ChEBI" id="CHEBI:15377"/>
        <dbReference type="ChEBI" id="CHEBI:15378"/>
        <dbReference type="ChEBI" id="CHEBI:18036"/>
        <dbReference type="ChEBI" id="CHEBI:58462"/>
        <dbReference type="ChEBI" id="CHEBI:61032"/>
        <dbReference type="EC" id="4.1.2.50"/>
    </reaction>
</comment>
<reference evidence="7" key="1">
    <citation type="submission" date="2021-01" db="EMBL/GenBank/DDBJ databases">
        <title>Whole genome shotgun sequence of Actinoplanes rishiriensis NBRC 108556.</title>
        <authorList>
            <person name="Komaki H."/>
            <person name="Tamura T."/>
        </authorList>
    </citation>
    <scope>NUCLEOTIDE SEQUENCE</scope>
    <source>
        <strain evidence="7">NBRC 108556</strain>
    </source>
</reference>
<evidence type="ECO:0000256" key="2">
    <source>
        <dbReference type="ARBA" id="ARBA00008900"/>
    </source>
</evidence>
<comment type="similarity">
    <text evidence="2">Belongs to the PTPS family. QueD subfamily.</text>
</comment>
<dbReference type="AlphaFoldDB" id="A0A919JXI8"/>
<dbReference type="InterPro" id="IPR007115">
    <property type="entry name" value="6-PTP_synth/QueD"/>
</dbReference>
<dbReference type="EMBL" id="BOMV01000001">
    <property type="protein sequence ID" value="GIE92786.1"/>
    <property type="molecule type" value="Genomic_DNA"/>
</dbReference>
<proteinExistence type="inferred from homology"/>
<dbReference type="Gene3D" id="3.30.479.10">
    <property type="entry name" value="6-pyruvoyl tetrahydropterin synthase/QueD"/>
    <property type="match status" value="1"/>
</dbReference>
<accession>A0A919JXI8</accession>
<dbReference type="EC" id="4.1.2.50" evidence="3"/>
<dbReference type="Pfam" id="PF01242">
    <property type="entry name" value="PTPS"/>
    <property type="match status" value="1"/>
</dbReference>
<evidence type="ECO:0000256" key="6">
    <source>
        <dbReference type="ARBA" id="ARBA00048807"/>
    </source>
</evidence>
<dbReference type="RefSeq" id="WP_203778515.1">
    <property type="nucleotide sequence ID" value="NZ_BOMV01000001.1"/>
</dbReference>
<gene>
    <name evidence="7" type="ORF">Ari01nite_02510</name>
</gene>
<evidence type="ECO:0000256" key="4">
    <source>
        <dbReference type="ARBA" id="ARBA00018141"/>
    </source>
</evidence>
<sequence>MSFVVEVERRLTVRQGLSSPIRSRRGLTLIGPGEGVDIVVRVAVTFADDQLNEDGRFLDTDALTEELDTQCAILTARPWTETFPFRPTFELVARELFGRLAERVPQLTHVELADESFGSRTRYTAG</sequence>
<comment type="caution">
    <text evidence="7">The sequence shown here is derived from an EMBL/GenBank/DDBJ whole genome shotgun (WGS) entry which is preliminary data.</text>
</comment>
<evidence type="ECO:0000256" key="3">
    <source>
        <dbReference type="ARBA" id="ARBA00012982"/>
    </source>
</evidence>
<comment type="pathway">
    <text evidence="1">Purine metabolism; 7-cyano-7-deazaguanine biosynthesis.</text>
</comment>
<dbReference type="GO" id="GO:0070497">
    <property type="term" value="F:6-carboxytetrahydropterin synthase activity"/>
    <property type="evidence" value="ECO:0007669"/>
    <property type="project" value="UniProtKB-EC"/>
</dbReference>
<evidence type="ECO:0000256" key="5">
    <source>
        <dbReference type="ARBA" id="ARBA00031449"/>
    </source>
</evidence>
<dbReference type="Proteomes" id="UP000636960">
    <property type="component" value="Unassembled WGS sequence"/>
</dbReference>
<name>A0A919JXI8_9ACTN</name>
<evidence type="ECO:0000313" key="8">
    <source>
        <dbReference type="Proteomes" id="UP000636960"/>
    </source>
</evidence>
<dbReference type="SUPFAM" id="SSF55620">
    <property type="entry name" value="Tetrahydrobiopterin biosynthesis enzymes-like"/>
    <property type="match status" value="1"/>
</dbReference>
<evidence type="ECO:0000256" key="1">
    <source>
        <dbReference type="ARBA" id="ARBA00005061"/>
    </source>
</evidence>
<protein>
    <recommendedName>
        <fullName evidence="4">6-carboxy-5,6,7,8-tetrahydropterin synthase</fullName>
        <ecNumber evidence="3">4.1.2.50</ecNumber>
    </recommendedName>
    <alternativeName>
        <fullName evidence="5">Queuosine biosynthesis protein QueD</fullName>
    </alternativeName>
</protein>
<evidence type="ECO:0000313" key="7">
    <source>
        <dbReference type="EMBL" id="GIE92786.1"/>
    </source>
</evidence>